<keyword evidence="3" id="KW-1185">Reference proteome</keyword>
<reference evidence="2" key="1">
    <citation type="submission" date="2021-06" db="EMBL/GenBank/DDBJ databases">
        <authorList>
            <person name="Kallberg Y."/>
            <person name="Tangrot J."/>
            <person name="Rosling A."/>
        </authorList>
    </citation>
    <scope>NUCLEOTIDE SEQUENCE</scope>
    <source>
        <strain evidence="2">FL130A</strain>
    </source>
</reference>
<name>A0A9N9AVW2_9GLOM</name>
<comment type="caution">
    <text evidence="2">The sequence shown here is derived from an EMBL/GenBank/DDBJ whole genome shotgun (WGS) entry which is preliminary data.</text>
</comment>
<sequence>MSNDNISEPIASSNHINTDTNTSGDLQQQAASREQSFDPNHPTQEPFTVPEVDGVDESSCGFGDRMLDL</sequence>
<proteinExistence type="predicted"/>
<evidence type="ECO:0000313" key="2">
    <source>
        <dbReference type="EMBL" id="CAG8541832.1"/>
    </source>
</evidence>
<organism evidence="2 3">
    <name type="scientific">Ambispora leptoticha</name>
    <dbReference type="NCBI Taxonomy" id="144679"/>
    <lineage>
        <taxon>Eukaryota</taxon>
        <taxon>Fungi</taxon>
        <taxon>Fungi incertae sedis</taxon>
        <taxon>Mucoromycota</taxon>
        <taxon>Glomeromycotina</taxon>
        <taxon>Glomeromycetes</taxon>
        <taxon>Archaeosporales</taxon>
        <taxon>Ambisporaceae</taxon>
        <taxon>Ambispora</taxon>
    </lineage>
</organism>
<feature type="region of interest" description="Disordered" evidence="1">
    <location>
        <begin position="1"/>
        <end position="69"/>
    </location>
</feature>
<evidence type="ECO:0000256" key="1">
    <source>
        <dbReference type="SAM" id="MobiDB-lite"/>
    </source>
</evidence>
<protein>
    <submittedName>
        <fullName evidence="2">14091_t:CDS:1</fullName>
    </submittedName>
</protein>
<feature type="compositionally biased region" description="Polar residues" evidence="1">
    <location>
        <begin position="1"/>
        <end position="46"/>
    </location>
</feature>
<dbReference type="OrthoDB" id="10560139at2759"/>
<dbReference type="EMBL" id="CAJVPS010001535">
    <property type="protein sequence ID" value="CAG8541832.1"/>
    <property type="molecule type" value="Genomic_DNA"/>
</dbReference>
<dbReference type="Proteomes" id="UP000789508">
    <property type="component" value="Unassembled WGS sequence"/>
</dbReference>
<dbReference type="AlphaFoldDB" id="A0A9N9AVW2"/>
<gene>
    <name evidence="2" type="ORF">ALEPTO_LOCUS5448</name>
</gene>
<evidence type="ECO:0000313" key="3">
    <source>
        <dbReference type="Proteomes" id="UP000789508"/>
    </source>
</evidence>
<accession>A0A9N9AVW2</accession>